<organism evidence="1 2">
    <name type="scientific">Portunus trituberculatus</name>
    <name type="common">Swimming crab</name>
    <name type="synonym">Neptunus trituberculatus</name>
    <dbReference type="NCBI Taxonomy" id="210409"/>
    <lineage>
        <taxon>Eukaryota</taxon>
        <taxon>Metazoa</taxon>
        <taxon>Ecdysozoa</taxon>
        <taxon>Arthropoda</taxon>
        <taxon>Crustacea</taxon>
        <taxon>Multicrustacea</taxon>
        <taxon>Malacostraca</taxon>
        <taxon>Eumalacostraca</taxon>
        <taxon>Eucarida</taxon>
        <taxon>Decapoda</taxon>
        <taxon>Pleocyemata</taxon>
        <taxon>Brachyura</taxon>
        <taxon>Eubrachyura</taxon>
        <taxon>Portunoidea</taxon>
        <taxon>Portunidae</taxon>
        <taxon>Portuninae</taxon>
        <taxon>Portunus</taxon>
    </lineage>
</organism>
<comment type="caution">
    <text evidence="1">The sequence shown here is derived from an EMBL/GenBank/DDBJ whole genome shotgun (WGS) entry which is preliminary data.</text>
</comment>
<evidence type="ECO:0000313" key="1">
    <source>
        <dbReference type="EMBL" id="MPC70178.1"/>
    </source>
</evidence>
<name>A0A5B7HN59_PORTR</name>
<gene>
    <name evidence="1" type="ORF">E2C01_064419</name>
</gene>
<dbReference type="Proteomes" id="UP000324222">
    <property type="component" value="Unassembled WGS sequence"/>
</dbReference>
<sequence length="58" mass="6815">MFPSSYDLTSFKRRVSRHLSLNFLITHKQVSFFSTFCCAWPVTSPAYKIFTVLDLFMT</sequence>
<proteinExistence type="predicted"/>
<evidence type="ECO:0000313" key="2">
    <source>
        <dbReference type="Proteomes" id="UP000324222"/>
    </source>
</evidence>
<protein>
    <submittedName>
        <fullName evidence="1">Uncharacterized protein</fullName>
    </submittedName>
</protein>
<keyword evidence="2" id="KW-1185">Reference proteome</keyword>
<dbReference type="AlphaFoldDB" id="A0A5B7HN59"/>
<dbReference type="EMBL" id="VSRR010030684">
    <property type="protein sequence ID" value="MPC70178.1"/>
    <property type="molecule type" value="Genomic_DNA"/>
</dbReference>
<accession>A0A5B7HN59</accession>
<reference evidence="1 2" key="1">
    <citation type="submission" date="2019-05" db="EMBL/GenBank/DDBJ databases">
        <title>Another draft genome of Portunus trituberculatus and its Hox gene families provides insights of decapod evolution.</title>
        <authorList>
            <person name="Jeong J.-H."/>
            <person name="Song I."/>
            <person name="Kim S."/>
            <person name="Choi T."/>
            <person name="Kim D."/>
            <person name="Ryu S."/>
            <person name="Kim W."/>
        </authorList>
    </citation>
    <scope>NUCLEOTIDE SEQUENCE [LARGE SCALE GENOMIC DNA]</scope>
    <source>
        <tissue evidence="1">Muscle</tissue>
    </source>
</reference>